<dbReference type="InterPro" id="IPR000225">
    <property type="entry name" value="Armadillo"/>
</dbReference>
<dbReference type="InterPro" id="IPR016024">
    <property type="entry name" value="ARM-type_fold"/>
</dbReference>
<dbReference type="Pfam" id="PF00514">
    <property type="entry name" value="Arm"/>
    <property type="match status" value="1"/>
</dbReference>
<dbReference type="GO" id="GO:0005634">
    <property type="term" value="C:nucleus"/>
    <property type="evidence" value="ECO:0007669"/>
    <property type="project" value="UniProtKB-SubCell"/>
</dbReference>
<evidence type="ECO:0000256" key="1">
    <source>
        <dbReference type="ARBA" id="ARBA00004123"/>
    </source>
</evidence>
<dbReference type="PANTHER" id="PTHR15651:SF7">
    <property type="entry name" value="ARMADILLO REPEAT-CONTAINING PROTEIN 8"/>
    <property type="match status" value="1"/>
</dbReference>
<dbReference type="SUPFAM" id="SSF48371">
    <property type="entry name" value="ARM repeat"/>
    <property type="match status" value="1"/>
</dbReference>
<keyword evidence="8" id="KW-1185">Reference proteome</keyword>
<keyword evidence="5" id="KW-0539">Nucleus</keyword>
<evidence type="ECO:0000256" key="3">
    <source>
        <dbReference type="ARBA" id="ARBA00022490"/>
    </source>
</evidence>
<keyword evidence="3" id="KW-0963">Cytoplasm</keyword>
<dbReference type="InterPro" id="IPR011989">
    <property type="entry name" value="ARM-like"/>
</dbReference>
<dbReference type="AlphaFoldDB" id="A0AAP0P2R8"/>
<dbReference type="InterPro" id="IPR038739">
    <property type="entry name" value="ARMC8/Vid28"/>
</dbReference>
<evidence type="ECO:0000256" key="5">
    <source>
        <dbReference type="ARBA" id="ARBA00023242"/>
    </source>
</evidence>
<dbReference type="GO" id="GO:0005737">
    <property type="term" value="C:cytoplasm"/>
    <property type="evidence" value="ECO:0007669"/>
    <property type="project" value="UniProtKB-SubCell"/>
</dbReference>
<evidence type="ECO:0008006" key="9">
    <source>
        <dbReference type="Google" id="ProtNLM"/>
    </source>
</evidence>
<feature type="repeat" description="ARM" evidence="6">
    <location>
        <begin position="407"/>
        <end position="449"/>
    </location>
</feature>
<dbReference type="Gene3D" id="1.25.10.10">
    <property type="entry name" value="Leucine-rich Repeat Variant"/>
    <property type="match status" value="2"/>
</dbReference>
<evidence type="ECO:0000313" key="7">
    <source>
        <dbReference type="EMBL" id="KAK9125336.1"/>
    </source>
</evidence>
<dbReference type="PANTHER" id="PTHR15651">
    <property type="entry name" value="ARMADILLO REPEAT-CONTAINING PROTEIN 8"/>
    <property type="match status" value="1"/>
</dbReference>
<accession>A0AAP0P2R8</accession>
<reference evidence="7 8" key="1">
    <citation type="submission" date="2024-01" db="EMBL/GenBank/DDBJ databases">
        <title>Genome assemblies of Stephania.</title>
        <authorList>
            <person name="Yang L."/>
        </authorList>
    </citation>
    <scope>NUCLEOTIDE SEQUENCE [LARGE SCALE GENOMIC DNA]</scope>
    <source>
        <strain evidence="7">JXDWG</strain>
        <tissue evidence="7">Leaf</tissue>
    </source>
</reference>
<evidence type="ECO:0000256" key="2">
    <source>
        <dbReference type="ARBA" id="ARBA00004496"/>
    </source>
</evidence>
<dbReference type="EMBL" id="JBBNAG010000006">
    <property type="protein sequence ID" value="KAK9125336.1"/>
    <property type="molecule type" value="Genomic_DNA"/>
</dbReference>
<protein>
    <recommendedName>
        <fullName evidence="9">Armadillo repeat-containing protein 8</fullName>
    </recommendedName>
</protein>
<sequence length="668" mass="72320">MPSTAAAAAAAAANQPDELIRRLRSGDGAVKLKALRELKNQIIGNRTKKLSYIKLGTVADVVGVLASSVSIDSDPGSGSGSSLIVESAAIIGSFACGVDAGVKAVLEAGAFPHLFRILSNPNEKVVDTTARSLRMIFQSRLAPKYDFSKNENADCLISLLNSDNENVTGLGASIITHSCKTIADQKILSSAGVLRRLITLLNGSLYQREASLEALTAMLSSNSAVISNFVDLDNGRALSSLINLMEDKSPRTRLLASTCLIVIGRTCSSYLQDIELKNKLILILVELLEEPDRVGDEVPFALAKLIVDREDLQRLAFEANALDKLCNFLQRETLQPKRFEGLLLAIAELCSRLESCRSKFFSLKVLNLVTNSLKHDAADVRTVACICLRNVTRSVKKLSAGYFMNEMVVDPLIQLLHDSSNSVQVAALSVISNIVVDFANRKSIFLRCGGIKELVRLSQSMDPTLRLNAVLALKNFVFLADNSSKECVLAELTVSTLVSLICDPEPKVQEQALAFVRNILESGIDSIKPVFTEDGIIINAVGRQVRNALDLNVCLEGIYALGNVATGNELHKEAVMHQILEPQVNGPSQSVLMKFLQGNNSQLRVGAIWCIINLTYPDGPGTSSRIARLRDGGVICQLKKLADDPCLDAKFRVKTALVQCVNNNSCAK</sequence>
<dbReference type="Proteomes" id="UP001419268">
    <property type="component" value="Unassembled WGS sequence"/>
</dbReference>
<organism evidence="7 8">
    <name type="scientific">Stephania cephalantha</name>
    <dbReference type="NCBI Taxonomy" id="152367"/>
    <lineage>
        <taxon>Eukaryota</taxon>
        <taxon>Viridiplantae</taxon>
        <taxon>Streptophyta</taxon>
        <taxon>Embryophyta</taxon>
        <taxon>Tracheophyta</taxon>
        <taxon>Spermatophyta</taxon>
        <taxon>Magnoliopsida</taxon>
        <taxon>Ranunculales</taxon>
        <taxon>Menispermaceae</taxon>
        <taxon>Menispermoideae</taxon>
        <taxon>Cissampelideae</taxon>
        <taxon>Stephania</taxon>
    </lineage>
</organism>
<name>A0AAP0P2R8_9MAGN</name>
<keyword evidence="4" id="KW-0677">Repeat</keyword>
<dbReference type="GO" id="GO:0034657">
    <property type="term" value="C:GID complex"/>
    <property type="evidence" value="ECO:0007669"/>
    <property type="project" value="TreeGrafter"/>
</dbReference>
<comment type="subcellular location">
    <subcellularLocation>
        <location evidence="2">Cytoplasm</location>
    </subcellularLocation>
    <subcellularLocation>
        <location evidence="1">Nucleus</location>
    </subcellularLocation>
</comment>
<evidence type="ECO:0000313" key="8">
    <source>
        <dbReference type="Proteomes" id="UP001419268"/>
    </source>
</evidence>
<evidence type="ECO:0000256" key="6">
    <source>
        <dbReference type="PROSITE-ProRule" id="PRU00259"/>
    </source>
</evidence>
<evidence type="ECO:0000256" key="4">
    <source>
        <dbReference type="ARBA" id="ARBA00022737"/>
    </source>
</evidence>
<dbReference type="PROSITE" id="PS50176">
    <property type="entry name" value="ARM_REPEAT"/>
    <property type="match status" value="1"/>
</dbReference>
<dbReference type="GO" id="GO:0043161">
    <property type="term" value="P:proteasome-mediated ubiquitin-dependent protein catabolic process"/>
    <property type="evidence" value="ECO:0007669"/>
    <property type="project" value="TreeGrafter"/>
</dbReference>
<dbReference type="SMART" id="SM00185">
    <property type="entry name" value="ARM"/>
    <property type="match status" value="4"/>
</dbReference>
<comment type="caution">
    <text evidence="7">The sequence shown here is derived from an EMBL/GenBank/DDBJ whole genome shotgun (WGS) entry which is preliminary data.</text>
</comment>
<gene>
    <name evidence="7" type="ORF">Scep_014182</name>
</gene>
<proteinExistence type="predicted"/>